<evidence type="ECO:0000256" key="5">
    <source>
        <dbReference type="ARBA" id="ARBA00023159"/>
    </source>
</evidence>
<comment type="catalytic activity">
    <reaction evidence="6">
        <text>ATP + H2O = ADP + phosphate + H(+)</text>
        <dbReference type="Rhea" id="RHEA:13065"/>
        <dbReference type="ChEBI" id="CHEBI:15377"/>
        <dbReference type="ChEBI" id="CHEBI:15378"/>
        <dbReference type="ChEBI" id="CHEBI:30616"/>
        <dbReference type="ChEBI" id="CHEBI:43474"/>
        <dbReference type="ChEBI" id="CHEBI:456216"/>
    </reaction>
</comment>
<dbReference type="STRING" id="743788.S8F0K7"/>
<dbReference type="OrthoDB" id="5857104at2759"/>
<name>S8F0K7_FOMSC</name>
<dbReference type="GO" id="GO:0006338">
    <property type="term" value="P:chromatin remodeling"/>
    <property type="evidence" value="ECO:0007669"/>
    <property type="project" value="UniProtKB-UniRule"/>
</dbReference>
<evidence type="ECO:0000256" key="4">
    <source>
        <dbReference type="ARBA" id="ARBA00023125"/>
    </source>
</evidence>
<gene>
    <name evidence="8" type="ORF">FOMPIDRAFT_9179</name>
</gene>
<reference evidence="8 9" key="1">
    <citation type="journal article" date="2012" name="Science">
        <title>The Paleozoic origin of enzymatic lignin decomposition reconstructed from 31 fungal genomes.</title>
        <authorList>
            <person name="Floudas D."/>
            <person name="Binder M."/>
            <person name="Riley R."/>
            <person name="Barry K."/>
            <person name="Blanchette R.A."/>
            <person name="Henrissat B."/>
            <person name="Martinez A.T."/>
            <person name="Otillar R."/>
            <person name="Spatafora J.W."/>
            <person name="Yadav J.S."/>
            <person name="Aerts A."/>
            <person name="Benoit I."/>
            <person name="Boyd A."/>
            <person name="Carlson A."/>
            <person name="Copeland A."/>
            <person name="Coutinho P.M."/>
            <person name="de Vries R.P."/>
            <person name="Ferreira P."/>
            <person name="Findley K."/>
            <person name="Foster B."/>
            <person name="Gaskell J."/>
            <person name="Glotzer D."/>
            <person name="Gorecki P."/>
            <person name="Heitman J."/>
            <person name="Hesse C."/>
            <person name="Hori C."/>
            <person name="Igarashi K."/>
            <person name="Jurgens J.A."/>
            <person name="Kallen N."/>
            <person name="Kersten P."/>
            <person name="Kohler A."/>
            <person name="Kuees U."/>
            <person name="Kumar T.K.A."/>
            <person name="Kuo A."/>
            <person name="LaButti K."/>
            <person name="Larrondo L.F."/>
            <person name="Lindquist E."/>
            <person name="Ling A."/>
            <person name="Lombard V."/>
            <person name="Lucas S."/>
            <person name="Lundell T."/>
            <person name="Martin R."/>
            <person name="McLaughlin D.J."/>
            <person name="Morgenstern I."/>
            <person name="Morin E."/>
            <person name="Murat C."/>
            <person name="Nagy L.G."/>
            <person name="Nolan M."/>
            <person name="Ohm R.A."/>
            <person name="Patyshakuliyeva A."/>
            <person name="Rokas A."/>
            <person name="Ruiz-Duenas F.J."/>
            <person name="Sabat G."/>
            <person name="Salamov A."/>
            <person name="Samejima M."/>
            <person name="Schmutz J."/>
            <person name="Slot J.C."/>
            <person name="St John F."/>
            <person name="Stenlid J."/>
            <person name="Sun H."/>
            <person name="Sun S."/>
            <person name="Syed K."/>
            <person name="Tsang A."/>
            <person name="Wiebenga A."/>
            <person name="Young D."/>
            <person name="Pisabarro A."/>
            <person name="Eastwood D.C."/>
            <person name="Martin F."/>
            <person name="Cullen D."/>
            <person name="Grigoriev I.V."/>
            <person name="Hibbett D.S."/>
        </authorList>
    </citation>
    <scope>NUCLEOTIDE SEQUENCE</scope>
    <source>
        <strain evidence="9">FP-58527</strain>
    </source>
</reference>
<dbReference type="GO" id="GO:0016887">
    <property type="term" value="F:ATP hydrolysis activity"/>
    <property type="evidence" value="ECO:0007669"/>
    <property type="project" value="TreeGrafter"/>
</dbReference>
<dbReference type="HOGENOM" id="CLU_164234_0_0_1"/>
<keyword evidence="6" id="KW-0227">DNA damage</keyword>
<evidence type="ECO:0000313" key="9">
    <source>
        <dbReference type="Proteomes" id="UP000015241"/>
    </source>
</evidence>
<dbReference type="Proteomes" id="UP000015241">
    <property type="component" value="Unassembled WGS sequence"/>
</dbReference>
<keyword evidence="6" id="KW-0378">Hydrolase</keyword>
<feature type="non-terminal residue" evidence="8">
    <location>
        <position position="97"/>
    </location>
</feature>
<evidence type="ECO:0000256" key="6">
    <source>
        <dbReference type="RuleBase" id="RU368001"/>
    </source>
</evidence>
<dbReference type="InterPro" id="IPR038718">
    <property type="entry name" value="SNF2-like_sf"/>
</dbReference>
<dbReference type="PANTHER" id="PTHR45685:SF2">
    <property type="entry name" value="CHROMATIN-REMODELING ATPASE INO80"/>
    <property type="match status" value="1"/>
</dbReference>
<dbReference type="PANTHER" id="PTHR45685">
    <property type="entry name" value="HELICASE SRCAP-RELATED"/>
    <property type="match status" value="1"/>
</dbReference>
<comment type="subcellular location">
    <subcellularLocation>
        <location evidence="1 6">Nucleus</location>
    </subcellularLocation>
</comment>
<keyword evidence="2" id="KW-0547">Nucleotide-binding</keyword>
<dbReference type="GO" id="GO:0005524">
    <property type="term" value="F:ATP binding"/>
    <property type="evidence" value="ECO:0007669"/>
    <property type="project" value="UniProtKB-UniRule"/>
</dbReference>
<dbReference type="GO" id="GO:0042393">
    <property type="term" value="F:histone binding"/>
    <property type="evidence" value="ECO:0007669"/>
    <property type="project" value="TreeGrafter"/>
</dbReference>
<evidence type="ECO:0000256" key="3">
    <source>
        <dbReference type="ARBA" id="ARBA00022840"/>
    </source>
</evidence>
<accession>S8F0K7</accession>
<comment type="domain">
    <text evidence="6">The DBINO region is involved in binding to DNA.</text>
</comment>
<dbReference type="InterPro" id="IPR050520">
    <property type="entry name" value="INO80/SWR1_helicase"/>
</dbReference>
<comment type="similarity">
    <text evidence="6">Belongs to the SNF2/RAD54 helicase family.</text>
</comment>
<organism evidence="8 9">
    <name type="scientific">Fomitopsis schrenkii</name>
    <name type="common">Brown rot fungus</name>
    <dbReference type="NCBI Taxonomy" id="2126942"/>
    <lineage>
        <taxon>Eukaryota</taxon>
        <taxon>Fungi</taxon>
        <taxon>Dikarya</taxon>
        <taxon>Basidiomycota</taxon>
        <taxon>Agaricomycotina</taxon>
        <taxon>Agaricomycetes</taxon>
        <taxon>Polyporales</taxon>
        <taxon>Fomitopsis</taxon>
    </lineage>
</organism>
<evidence type="ECO:0000259" key="7">
    <source>
        <dbReference type="Pfam" id="PF00176"/>
    </source>
</evidence>
<protein>
    <recommendedName>
        <fullName evidence="6">Chromatin-remodeling ATPase INO80</fullName>
        <ecNumber evidence="6">3.6.4.-</ecNumber>
    </recommendedName>
</protein>
<keyword evidence="4 6" id="KW-0238">DNA-binding</keyword>
<dbReference type="Pfam" id="PF00176">
    <property type="entry name" value="SNF2-rel_dom"/>
    <property type="match status" value="2"/>
</dbReference>
<dbReference type="SUPFAM" id="SSF52540">
    <property type="entry name" value="P-loop containing nucleoside triphosphate hydrolases"/>
    <property type="match status" value="1"/>
</dbReference>
<dbReference type="Gene3D" id="3.40.50.10810">
    <property type="entry name" value="Tandem AAA-ATPase domain"/>
    <property type="match status" value="2"/>
</dbReference>
<evidence type="ECO:0000313" key="8">
    <source>
        <dbReference type="EMBL" id="EPS92559.1"/>
    </source>
</evidence>
<dbReference type="InterPro" id="IPR027417">
    <property type="entry name" value="P-loop_NTPase"/>
</dbReference>
<dbReference type="InParanoid" id="S8F0K7"/>
<proteinExistence type="inferred from homology"/>
<dbReference type="GO" id="GO:0031011">
    <property type="term" value="C:Ino80 complex"/>
    <property type="evidence" value="ECO:0007669"/>
    <property type="project" value="UniProtKB-UniRule"/>
</dbReference>
<dbReference type="eggNOG" id="KOG0388">
    <property type="taxonomic scope" value="Eukaryota"/>
</dbReference>
<dbReference type="EMBL" id="KE504480">
    <property type="protein sequence ID" value="EPS92559.1"/>
    <property type="molecule type" value="Genomic_DNA"/>
</dbReference>
<dbReference type="GO" id="GO:0006281">
    <property type="term" value="P:DNA repair"/>
    <property type="evidence" value="ECO:0007669"/>
    <property type="project" value="UniProtKB-UniRule"/>
</dbReference>
<dbReference type="GO" id="GO:0003677">
    <property type="term" value="F:DNA binding"/>
    <property type="evidence" value="ECO:0007669"/>
    <property type="project" value="UniProtKB-UniRule"/>
</dbReference>
<comment type="function">
    <text evidence="6">ATPase component of the INO80 complex which remodels chromatin by shifting nucleosomes and is involved in DNA repair.</text>
</comment>
<dbReference type="EC" id="3.6.4.-" evidence="6"/>
<sequence>KIVQSISLLAYLAETHDIWVPFLVVSPAATLHSWQQELTRSVAKLKALPPAVLWQYMILDEAQNIKNSSSARRKTLLGLQWRNRLPLTGTPIQNSMQ</sequence>
<feature type="domain" description="SNF2 N-terminal" evidence="7">
    <location>
        <begin position="1"/>
        <end position="45"/>
    </location>
</feature>
<dbReference type="InterPro" id="IPR000330">
    <property type="entry name" value="SNF2_N"/>
</dbReference>
<feature type="domain" description="SNF2 N-terminal" evidence="7">
    <location>
        <begin position="50"/>
        <end position="96"/>
    </location>
</feature>
<dbReference type="AlphaFoldDB" id="S8F0K7"/>
<keyword evidence="6" id="KW-0234">DNA repair</keyword>
<keyword evidence="5" id="KW-0010">Activator</keyword>
<comment type="subunit">
    <text evidence="6">Component of the INO80 chromatin-remodeling complex.</text>
</comment>
<evidence type="ECO:0000256" key="2">
    <source>
        <dbReference type="ARBA" id="ARBA00022741"/>
    </source>
</evidence>
<keyword evidence="3 6" id="KW-0067">ATP-binding</keyword>
<evidence type="ECO:0000256" key="1">
    <source>
        <dbReference type="ARBA" id="ARBA00004123"/>
    </source>
</evidence>
<keyword evidence="9" id="KW-1185">Reference proteome</keyword>
<feature type="non-terminal residue" evidence="8">
    <location>
        <position position="1"/>
    </location>
</feature>